<dbReference type="SUPFAM" id="SSF55729">
    <property type="entry name" value="Acyl-CoA N-acyltransferases (Nat)"/>
    <property type="match status" value="1"/>
</dbReference>
<dbReference type="InterPro" id="IPR000182">
    <property type="entry name" value="GNAT_dom"/>
</dbReference>
<dbReference type="Proteomes" id="UP000573499">
    <property type="component" value="Unassembled WGS sequence"/>
</dbReference>
<dbReference type="EMBL" id="JACEZU010000019">
    <property type="protein sequence ID" value="MBA5690577.1"/>
    <property type="molecule type" value="Genomic_DNA"/>
</dbReference>
<dbReference type="Pfam" id="PF00583">
    <property type="entry name" value="Acetyltransf_1"/>
    <property type="match status" value="1"/>
</dbReference>
<keyword evidence="2" id="KW-0808">Transferase</keyword>
<dbReference type="InterPro" id="IPR016181">
    <property type="entry name" value="Acyl_CoA_acyltransferase"/>
</dbReference>
<evidence type="ECO:0000313" key="2">
    <source>
        <dbReference type="EMBL" id="MBA5690577.1"/>
    </source>
</evidence>
<organism evidence="2 3">
    <name type="scientific">Rugamonas apoptosis</name>
    <dbReference type="NCBI Taxonomy" id="2758570"/>
    <lineage>
        <taxon>Bacteria</taxon>
        <taxon>Pseudomonadati</taxon>
        <taxon>Pseudomonadota</taxon>
        <taxon>Betaproteobacteria</taxon>
        <taxon>Burkholderiales</taxon>
        <taxon>Oxalobacteraceae</taxon>
        <taxon>Telluria group</taxon>
        <taxon>Rugamonas</taxon>
    </lineage>
</organism>
<dbReference type="CDD" id="cd04301">
    <property type="entry name" value="NAT_SF"/>
    <property type="match status" value="1"/>
</dbReference>
<proteinExistence type="predicted"/>
<keyword evidence="3" id="KW-1185">Reference proteome</keyword>
<gene>
    <name evidence="2" type="ORF">H3H39_26425</name>
</gene>
<comment type="caution">
    <text evidence="2">The sequence shown here is derived from an EMBL/GenBank/DDBJ whole genome shotgun (WGS) entry which is preliminary data.</text>
</comment>
<dbReference type="PROSITE" id="PS51186">
    <property type="entry name" value="GNAT"/>
    <property type="match status" value="1"/>
</dbReference>
<protein>
    <submittedName>
        <fullName evidence="2">GNAT family N-acetyltransferase</fullName>
    </submittedName>
</protein>
<evidence type="ECO:0000259" key="1">
    <source>
        <dbReference type="PROSITE" id="PS51186"/>
    </source>
</evidence>
<feature type="domain" description="N-acetyltransferase" evidence="1">
    <location>
        <begin position="10"/>
        <end position="181"/>
    </location>
</feature>
<evidence type="ECO:0000313" key="3">
    <source>
        <dbReference type="Proteomes" id="UP000573499"/>
    </source>
</evidence>
<dbReference type="AlphaFoldDB" id="A0A7W2FF48"/>
<dbReference type="Gene3D" id="3.40.630.30">
    <property type="match status" value="1"/>
</dbReference>
<accession>A0A7W2FF48</accession>
<name>A0A7W2FF48_9BURK</name>
<dbReference type="GO" id="GO:0016747">
    <property type="term" value="F:acyltransferase activity, transferring groups other than amino-acyl groups"/>
    <property type="evidence" value="ECO:0007669"/>
    <property type="project" value="InterPro"/>
</dbReference>
<sequence length="192" mass="21716">MENLDLVDGVTFRYAGFLDIPYMFSLMTDASLNDGAFTEYLLTAGRYASLFISLAASLHVFRLWQLRKDIREDLLIMEAADESIGFLHCIYSLTAERKPLTHIEKCAIAAKHRKKGYGKKMIQWVIARASAANESLITAYCNRHARAMQQIFKRSHFTRRSAGGGLEYYVLHAKPNEKTMLDNSTCSGNPLP</sequence>
<reference evidence="2 3" key="1">
    <citation type="submission" date="2020-07" db="EMBL/GenBank/DDBJ databases">
        <title>Novel species isolated from subtropical streams in China.</title>
        <authorList>
            <person name="Lu H."/>
        </authorList>
    </citation>
    <scope>NUCLEOTIDE SEQUENCE [LARGE SCALE GENOMIC DNA]</scope>
    <source>
        <strain evidence="2 3">LX47W</strain>
    </source>
</reference>
<dbReference type="RefSeq" id="WP_182157405.1">
    <property type="nucleotide sequence ID" value="NZ_JACEZU010000019.1"/>
</dbReference>